<dbReference type="EMBL" id="CAJNOQ010016798">
    <property type="protein sequence ID" value="CAF1387700.1"/>
    <property type="molecule type" value="Genomic_DNA"/>
</dbReference>
<dbReference type="SUPFAM" id="SSF52047">
    <property type="entry name" value="RNI-like"/>
    <property type="match status" value="1"/>
</dbReference>
<keyword evidence="4" id="KW-1185">Reference proteome</keyword>
<evidence type="ECO:0000313" key="4">
    <source>
        <dbReference type="Proteomes" id="UP000663829"/>
    </source>
</evidence>
<gene>
    <name evidence="2" type="ORF">GPM918_LOCUS32641</name>
    <name evidence="3" type="ORF">SRO942_LOCUS33311</name>
</gene>
<dbReference type="OrthoDB" id="10042269at2759"/>
<sequence length="597" mass="69250">MPSLLEQLPNEIVLDILQYLEPLDLFESFNHLNWRFNHLLSVLMLSVKINDTLSKHLFDNYCITVIPKCLIQIVSLKISDRYGRLTQFHKLFQLDMFMNIRSLILQDPTHDNLKLIMKKLSKLIHIEQLEIASFGPDKLDLNSCSKTMTEAIFQKKTTLKRVTLSFYSSIILDQTTIQTCNIEYLNMYACYIDEFVTLLKHLPKIKRLDIHIYNSRNSDDTTDYEIYQNIGKYVPNLTYVEIHVSHIEFDKTEQLLKNIPQLKILAFSGEDPLYLYCYLFTASLVEYANGIRWEKLINESLPLLERFSLCIEDGIFTDIINIDSIIQSFSTPFWILEREWYIVVDYIHKSESNEFLLYTVPRSKGSSLTIQLYKMQTATTAPSTLENMYTKTDRLTVKLNNVHVPLIVKQFSDVKALTLYSDLTSVDNTTTPIFDDLSKLVLLVNLESLHLYDKYYPSNLLKVILVTASNIINLSAPYNVLLEITDSETFSNLTSLTVTMNDDDDHFNVKVLKQSSFILDNLRYFYVELKKVDDLYLVLSLVLRKVKTLHGFVVSVANGTFSEYFQLWLNDYLSLNGLLSITGIEYNHACNNLALSY</sequence>
<organism evidence="2 4">
    <name type="scientific">Didymodactylos carnosus</name>
    <dbReference type="NCBI Taxonomy" id="1234261"/>
    <lineage>
        <taxon>Eukaryota</taxon>
        <taxon>Metazoa</taxon>
        <taxon>Spiralia</taxon>
        <taxon>Gnathifera</taxon>
        <taxon>Rotifera</taxon>
        <taxon>Eurotatoria</taxon>
        <taxon>Bdelloidea</taxon>
        <taxon>Philodinida</taxon>
        <taxon>Philodinidae</taxon>
        <taxon>Didymodactylos</taxon>
    </lineage>
</organism>
<comment type="caution">
    <text evidence="2">The sequence shown here is derived from an EMBL/GenBank/DDBJ whole genome shotgun (WGS) entry which is preliminary data.</text>
</comment>
<proteinExistence type="predicted"/>
<reference evidence="2" key="1">
    <citation type="submission" date="2021-02" db="EMBL/GenBank/DDBJ databases">
        <authorList>
            <person name="Nowell W R."/>
        </authorList>
    </citation>
    <scope>NUCLEOTIDE SEQUENCE</scope>
</reference>
<dbReference type="PROSITE" id="PS50181">
    <property type="entry name" value="FBOX"/>
    <property type="match status" value="1"/>
</dbReference>
<dbReference type="InterPro" id="IPR032675">
    <property type="entry name" value="LRR_dom_sf"/>
</dbReference>
<dbReference type="EMBL" id="CAJOBC010082200">
    <property type="protein sequence ID" value="CAF4282513.1"/>
    <property type="molecule type" value="Genomic_DNA"/>
</dbReference>
<dbReference type="InterPro" id="IPR001810">
    <property type="entry name" value="F-box_dom"/>
</dbReference>
<feature type="domain" description="F-box" evidence="1">
    <location>
        <begin position="2"/>
        <end position="57"/>
    </location>
</feature>
<dbReference type="Proteomes" id="UP000663829">
    <property type="component" value="Unassembled WGS sequence"/>
</dbReference>
<evidence type="ECO:0000313" key="3">
    <source>
        <dbReference type="EMBL" id="CAF4282513.1"/>
    </source>
</evidence>
<dbReference type="Gene3D" id="3.80.10.10">
    <property type="entry name" value="Ribonuclease Inhibitor"/>
    <property type="match status" value="1"/>
</dbReference>
<accession>A0A815K402</accession>
<dbReference type="AlphaFoldDB" id="A0A815K402"/>
<name>A0A815K402_9BILA</name>
<protein>
    <recommendedName>
        <fullName evidence="1">F-box domain-containing protein</fullName>
    </recommendedName>
</protein>
<evidence type="ECO:0000259" key="1">
    <source>
        <dbReference type="PROSITE" id="PS50181"/>
    </source>
</evidence>
<dbReference type="Proteomes" id="UP000681722">
    <property type="component" value="Unassembled WGS sequence"/>
</dbReference>
<evidence type="ECO:0000313" key="2">
    <source>
        <dbReference type="EMBL" id="CAF1387700.1"/>
    </source>
</evidence>